<dbReference type="SUPFAM" id="SSF46689">
    <property type="entry name" value="Homeodomain-like"/>
    <property type="match status" value="1"/>
</dbReference>
<protein>
    <submittedName>
        <fullName evidence="4">TetR/AcrR family transcriptional regulator</fullName>
    </submittedName>
</protein>
<evidence type="ECO:0000259" key="3">
    <source>
        <dbReference type="PROSITE" id="PS50977"/>
    </source>
</evidence>
<evidence type="ECO:0000313" key="4">
    <source>
        <dbReference type="EMBL" id="NJQ14094.1"/>
    </source>
</evidence>
<feature type="DNA-binding region" description="H-T-H motif" evidence="2">
    <location>
        <begin position="35"/>
        <end position="54"/>
    </location>
</feature>
<accession>A0ABX1CAC8</accession>
<dbReference type="Proteomes" id="UP000727056">
    <property type="component" value="Unassembled WGS sequence"/>
</dbReference>
<dbReference type="EMBL" id="JAAVJC010000015">
    <property type="protein sequence ID" value="NJQ14094.1"/>
    <property type="molecule type" value="Genomic_DNA"/>
</dbReference>
<evidence type="ECO:0000313" key="5">
    <source>
        <dbReference type="Proteomes" id="UP000727056"/>
    </source>
</evidence>
<keyword evidence="1 2" id="KW-0238">DNA-binding</keyword>
<dbReference type="Gene3D" id="1.10.357.10">
    <property type="entry name" value="Tetracycline Repressor, domain 2"/>
    <property type="match status" value="1"/>
</dbReference>
<reference evidence="4 5" key="1">
    <citation type="submission" date="2020-03" db="EMBL/GenBank/DDBJ databases">
        <title>Draft genome of Streptomyces sp. ventii, isolated from the Axial Seamount in the Pacific Ocean, and resequencing of the two type strains Streptomyces lonarensis strain NCL 716 and Streptomyces bohaiensis strain 11A07.</title>
        <authorList>
            <person name="Loughran R.M."/>
            <person name="Pfannmuller K.M."/>
            <person name="Wasson B.J."/>
            <person name="Deadmond M.C."/>
            <person name="Paddock B.E."/>
            <person name="Koyack M.J."/>
            <person name="Gallegos D.A."/>
            <person name="Mitchell E.A."/>
            <person name="Ushijima B."/>
            <person name="Saw J.H."/>
            <person name="Mcphail K.L."/>
            <person name="Videau P."/>
        </authorList>
    </citation>
    <scope>NUCLEOTIDE SEQUENCE [LARGE SCALE GENOMIC DNA]</scope>
    <source>
        <strain evidence="4 5">11A07</strain>
    </source>
</reference>
<evidence type="ECO:0000256" key="2">
    <source>
        <dbReference type="PROSITE-ProRule" id="PRU00335"/>
    </source>
</evidence>
<feature type="domain" description="HTH tetR-type" evidence="3">
    <location>
        <begin position="13"/>
        <end position="72"/>
    </location>
</feature>
<dbReference type="Pfam" id="PF21597">
    <property type="entry name" value="TetR_C_43"/>
    <property type="match status" value="1"/>
</dbReference>
<evidence type="ECO:0000256" key="1">
    <source>
        <dbReference type="ARBA" id="ARBA00023125"/>
    </source>
</evidence>
<dbReference type="RefSeq" id="WP_168086928.1">
    <property type="nucleotide sequence ID" value="NZ_BHZH01000014.1"/>
</dbReference>
<comment type="caution">
    <text evidence="4">The sequence shown here is derived from an EMBL/GenBank/DDBJ whole genome shotgun (WGS) entry which is preliminary data.</text>
</comment>
<dbReference type="PRINTS" id="PR00455">
    <property type="entry name" value="HTHTETR"/>
</dbReference>
<name>A0ABX1CAC8_9ACTN</name>
<proteinExistence type="predicted"/>
<sequence length="186" mass="19277">MTTARSALRADAARNRAALLKAARLALEAEGSLPPLAALARRAGVGVGTAYRHFQTVEAVLAALGEEGLRTLIATVRSAASLPDPAQGLAAAVDSVVRGALDDPGIATILEGDEGGPSPLTAELSDIVDNLLVRARAAGAVRSELGTEDIRRLVTGVIHALRNTREESTVAIYVRVLVDGIRDSSR</sequence>
<gene>
    <name evidence="4" type="ORF">HCN52_03850</name>
</gene>
<dbReference type="PROSITE" id="PS50977">
    <property type="entry name" value="HTH_TETR_2"/>
    <property type="match status" value="1"/>
</dbReference>
<dbReference type="InterPro" id="IPR036271">
    <property type="entry name" value="Tet_transcr_reg_TetR-rel_C_sf"/>
</dbReference>
<dbReference type="InterPro" id="IPR049445">
    <property type="entry name" value="TetR_SbtR-like_C"/>
</dbReference>
<dbReference type="InterPro" id="IPR009057">
    <property type="entry name" value="Homeodomain-like_sf"/>
</dbReference>
<keyword evidence="5" id="KW-1185">Reference proteome</keyword>
<dbReference type="SUPFAM" id="SSF48498">
    <property type="entry name" value="Tetracyclin repressor-like, C-terminal domain"/>
    <property type="match status" value="1"/>
</dbReference>
<dbReference type="InterPro" id="IPR001647">
    <property type="entry name" value="HTH_TetR"/>
</dbReference>
<organism evidence="4 5">
    <name type="scientific">Streptomyces bohaiensis</name>
    <dbReference type="NCBI Taxonomy" id="1431344"/>
    <lineage>
        <taxon>Bacteria</taxon>
        <taxon>Bacillati</taxon>
        <taxon>Actinomycetota</taxon>
        <taxon>Actinomycetes</taxon>
        <taxon>Kitasatosporales</taxon>
        <taxon>Streptomycetaceae</taxon>
        <taxon>Streptomyces</taxon>
    </lineage>
</organism>